<evidence type="ECO:0000313" key="1">
    <source>
        <dbReference type="EMBL" id="KAG5617032.1"/>
    </source>
</evidence>
<dbReference type="AlphaFoldDB" id="A0A9J5ZXR8"/>
<dbReference type="InterPro" id="IPR036691">
    <property type="entry name" value="Endo/exonu/phosph_ase_sf"/>
</dbReference>
<dbReference type="Gene3D" id="3.60.10.10">
    <property type="entry name" value="Endonuclease/exonuclease/phosphatase"/>
    <property type="match status" value="1"/>
</dbReference>
<keyword evidence="2" id="KW-1185">Reference proteome</keyword>
<dbReference type="SUPFAM" id="SSF56219">
    <property type="entry name" value="DNase I-like"/>
    <property type="match status" value="1"/>
</dbReference>
<dbReference type="PANTHER" id="PTHR31286">
    <property type="entry name" value="GLYCINE-RICH CELL WALL STRUCTURAL PROTEIN 1.8-LIKE"/>
    <property type="match status" value="1"/>
</dbReference>
<accession>A0A9J5ZXR8</accession>
<organism evidence="1 2">
    <name type="scientific">Solanum commersonii</name>
    <name type="common">Commerson's wild potato</name>
    <name type="synonym">Commerson's nightshade</name>
    <dbReference type="NCBI Taxonomy" id="4109"/>
    <lineage>
        <taxon>Eukaryota</taxon>
        <taxon>Viridiplantae</taxon>
        <taxon>Streptophyta</taxon>
        <taxon>Embryophyta</taxon>
        <taxon>Tracheophyta</taxon>
        <taxon>Spermatophyta</taxon>
        <taxon>Magnoliopsida</taxon>
        <taxon>eudicotyledons</taxon>
        <taxon>Gunneridae</taxon>
        <taxon>Pentapetalae</taxon>
        <taxon>asterids</taxon>
        <taxon>lamiids</taxon>
        <taxon>Solanales</taxon>
        <taxon>Solanaceae</taxon>
        <taxon>Solanoideae</taxon>
        <taxon>Solaneae</taxon>
        <taxon>Solanum</taxon>
    </lineage>
</organism>
<reference evidence="1 2" key="1">
    <citation type="submission" date="2020-09" db="EMBL/GenBank/DDBJ databases">
        <title>De no assembly of potato wild relative species, Solanum commersonii.</title>
        <authorList>
            <person name="Cho K."/>
        </authorList>
    </citation>
    <scope>NUCLEOTIDE SEQUENCE [LARGE SCALE GENOMIC DNA]</scope>
    <source>
        <strain evidence="1">LZ3.2</strain>
        <tissue evidence="1">Leaf</tissue>
    </source>
</reference>
<dbReference type="OrthoDB" id="1001388at2759"/>
<dbReference type="PANTHER" id="PTHR31286:SF179">
    <property type="entry name" value="RNASE H TYPE-1 DOMAIN-CONTAINING PROTEIN"/>
    <property type="match status" value="1"/>
</dbReference>
<name>A0A9J5ZXR8_SOLCO</name>
<evidence type="ECO:0008006" key="3">
    <source>
        <dbReference type="Google" id="ProtNLM"/>
    </source>
</evidence>
<dbReference type="InterPro" id="IPR040256">
    <property type="entry name" value="At4g02000-like"/>
</dbReference>
<gene>
    <name evidence="1" type="ORF">H5410_016856</name>
</gene>
<evidence type="ECO:0000313" key="2">
    <source>
        <dbReference type="Proteomes" id="UP000824120"/>
    </source>
</evidence>
<dbReference type="Proteomes" id="UP000824120">
    <property type="component" value="Chromosome 3"/>
</dbReference>
<sequence length="264" mass="30507">MFNPEEETTTSIAWIFFPSLPPNFFGHGTIFSLAVVVGKPLQVDMATRNRTRPNCARVKVEAYKEIRMRVNLWSKDTKNGEEEEINNKKRCGASKACDLSPSHTNSLKMGQGKANKQYIYRSVNTQKSFERLMDLNKRNHYAFIALIEQFQDPSEIDQYKRKLGFDNAGAEWEVNIILDTVQQVTIKFRIKNKYYIISVVYARCNTLERLELWDELEGIIDRELCPWVIGGDFNVILNEEEKLGGLPFTQNEAIDKDLTMHPCI</sequence>
<dbReference type="EMBL" id="JACXVP010000003">
    <property type="protein sequence ID" value="KAG5617032.1"/>
    <property type="molecule type" value="Genomic_DNA"/>
</dbReference>
<comment type="caution">
    <text evidence="1">The sequence shown here is derived from an EMBL/GenBank/DDBJ whole genome shotgun (WGS) entry which is preliminary data.</text>
</comment>
<proteinExistence type="predicted"/>
<protein>
    <recommendedName>
        <fullName evidence="3">DUF4283 domain-containing protein</fullName>
    </recommendedName>
</protein>